<sequence length="259" mass="29381">PGADLIMDANINVACEATSLQALIHSMMDATGNVVKADGSYETHSSLTVFSEEFTVFFGHDNKDLISYLCRWYDCQRIFKYRTISREFEVVQGVWLNVIGATTPDLFKSSLPQGAMGAGLTSRMICIYEESKGKDVIIPIQTPEEVELYQYLLYDLEKILLYSGEFQYTESFIEVWTDWRTTIANEELKFSDPRLAGYLGRQPAHMMKLTMVMSASRGEGPSLIMTGDDLLRAIKILDEVEIKILLLTWGKKIIKWVLS</sequence>
<dbReference type="EMBL" id="LAZR01008716">
    <property type="protein sequence ID" value="KKM76975.1"/>
    <property type="molecule type" value="Genomic_DNA"/>
</dbReference>
<accession>A0A0F9MJK0</accession>
<dbReference type="AlphaFoldDB" id="A0A0F9MJK0"/>
<protein>
    <submittedName>
        <fullName evidence="1">Uncharacterized protein</fullName>
    </submittedName>
</protein>
<dbReference type="InterPro" id="IPR025048">
    <property type="entry name" value="DUF3987"/>
</dbReference>
<comment type="caution">
    <text evidence="1">The sequence shown here is derived from an EMBL/GenBank/DDBJ whole genome shotgun (WGS) entry which is preliminary data.</text>
</comment>
<reference evidence="1" key="1">
    <citation type="journal article" date="2015" name="Nature">
        <title>Complex archaea that bridge the gap between prokaryotes and eukaryotes.</title>
        <authorList>
            <person name="Spang A."/>
            <person name="Saw J.H."/>
            <person name="Jorgensen S.L."/>
            <person name="Zaremba-Niedzwiedzka K."/>
            <person name="Martijn J."/>
            <person name="Lind A.E."/>
            <person name="van Eijk R."/>
            <person name="Schleper C."/>
            <person name="Guy L."/>
            <person name="Ettema T.J."/>
        </authorList>
    </citation>
    <scope>NUCLEOTIDE SEQUENCE</scope>
</reference>
<feature type="non-terminal residue" evidence="1">
    <location>
        <position position="1"/>
    </location>
</feature>
<organism evidence="1">
    <name type="scientific">marine sediment metagenome</name>
    <dbReference type="NCBI Taxonomy" id="412755"/>
    <lineage>
        <taxon>unclassified sequences</taxon>
        <taxon>metagenomes</taxon>
        <taxon>ecological metagenomes</taxon>
    </lineage>
</organism>
<proteinExistence type="predicted"/>
<name>A0A0F9MJK0_9ZZZZ</name>
<evidence type="ECO:0000313" key="1">
    <source>
        <dbReference type="EMBL" id="KKM76975.1"/>
    </source>
</evidence>
<gene>
    <name evidence="1" type="ORF">LCGC14_1374690</name>
</gene>
<dbReference type="Pfam" id="PF13148">
    <property type="entry name" value="DUF3987"/>
    <property type="match status" value="1"/>
</dbReference>